<feature type="compositionally biased region" description="Polar residues" evidence="1">
    <location>
        <begin position="43"/>
        <end position="55"/>
    </location>
</feature>
<proteinExistence type="predicted"/>
<organism evidence="2 3">
    <name type="scientific">Clavelina lepadiformis</name>
    <name type="common">Light-bulb sea squirt</name>
    <name type="synonym">Ascidia lepadiformis</name>
    <dbReference type="NCBI Taxonomy" id="159417"/>
    <lineage>
        <taxon>Eukaryota</taxon>
        <taxon>Metazoa</taxon>
        <taxon>Chordata</taxon>
        <taxon>Tunicata</taxon>
        <taxon>Ascidiacea</taxon>
        <taxon>Aplousobranchia</taxon>
        <taxon>Clavelinidae</taxon>
        <taxon>Clavelina</taxon>
    </lineage>
</organism>
<dbReference type="Proteomes" id="UP001642483">
    <property type="component" value="Unassembled WGS sequence"/>
</dbReference>
<dbReference type="EMBL" id="CAWYQH010000174">
    <property type="protein sequence ID" value="CAK8698518.1"/>
    <property type="molecule type" value="Genomic_DNA"/>
</dbReference>
<name>A0ABP0H4P1_CLALP</name>
<accession>A0ABP0H4P1</accession>
<reference evidence="2 3" key="1">
    <citation type="submission" date="2024-02" db="EMBL/GenBank/DDBJ databases">
        <authorList>
            <person name="Daric V."/>
            <person name="Darras S."/>
        </authorList>
    </citation>
    <scope>NUCLEOTIDE SEQUENCE [LARGE SCALE GENOMIC DNA]</scope>
</reference>
<gene>
    <name evidence="2" type="ORF">CVLEPA_LOCUS31953</name>
</gene>
<evidence type="ECO:0000313" key="2">
    <source>
        <dbReference type="EMBL" id="CAK8698518.1"/>
    </source>
</evidence>
<sequence>MCPDGCKSTELRDTAQYTFYENKLSGKFVSRYRTFRRHLSPDLRSSLTANTTKQPQKGPRLLIRSDDEPHSIGSDGESCNSCMSKWQGSEELRAAAHAINYIAGNMKNKNEASVISKMLIVSKLNNLTS</sequence>
<protein>
    <submittedName>
        <fullName evidence="2">Uncharacterized protein</fullName>
    </submittedName>
</protein>
<feature type="region of interest" description="Disordered" evidence="1">
    <location>
        <begin position="43"/>
        <end position="78"/>
    </location>
</feature>
<evidence type="ECO:0000313" key="3">
    <source>
        <dbReference type="Proteomes" id="UP001642483"/>
    </source>
</evidence>
<evidence type="ECO:0000256" key="1">
    <source>
        <dbReference type="SAM" id="MobiDB-lite"/>
    </source>
</evidence>
<comment type="caution">
    <text evidence="2">The sequence shown here is derived from an EMBL/GenBank/DDBJ whole genome shotgun (WGS) entry which is preliminary data.</text>
</comment>
<keyword evidence="3" id="KW-1185">Reference proteome</keyword>